<name>A0AAU9INS7_9CILI</name>
<evidence type="ECO:0000313" key="3">
    <source>
        <dbReference type="Proteomes" id="UP001162131"/>
    </source>
</evidence>
<keyword evidence="3" id="KW-1185">Reference proteome</keyword>
<dbReference type="EMBL" id="CAJZBQ010000018">
    <property type="protein sequence ID" value="CAG9317255.1"/>
    <property type="molecule type" value="Genomic_DNA"/>
</dbReference>
<dbReference type="AlphaFoldDB" id="A0AAU9INS7"/>
<sequence>MSTLKKTRSTKADQAREYLRLVHLKQKELKKNKDLHEESKKSNQMQILDDKNKLEDIERLQEELERCSKNQEKNQKIIGLLRNELLKFDLETNHHNYEEQKMPTSTKSDQEPKRLDIEATHNLTKLRLEISELKNEIAKQETVINQKEKKLIKLATINRPVSARLEREAAAMDSTLKNVQNRLKLLKHTENLVQTNDIEGLNGLLNTINEFKPEKPEPICTVDDAWTIAPSEVREKLNENYKIMKKNIEIINSLKKDLSEGIEYDTVLRARLNKLLEEKNKKFNKDQESSLNGILNSLGSGYDAEINKLKQEIIDLDQTLSSKWLKKKKEVSFEPAQISD</sequence>
<evidence type="ECO:0000256" key="1">
    <source>
        <dbReference type="SAM" id="Coils"/>
    </source>
</evidence>
<proteinExistence type="predicted"/>
<gene>
    <name evidence="2" type="ORF">BSTOLATCC_MIC18509</name>
</gene>
<dbReference type="Proteomes" id="UP001162131">
    <property type="component" value="Unassembled WGS sequence"/>
</dbReference>
<organism evidence="2 3">
    <name type="scientific">Blepharisma stoltei</name>
    <dbReference type="NCBI Taxonomy" id="1481888"/>
    <lineage>
        <taxon>Eukaryota</taxon>
        <taxon>Sar</taxon>
        <taxon>Alveolata</taxon>
        <taxon>Ciliophora</taxon>
        <taxon>Postciliodesmatophora</taxon>
        <taxon>Heterotrichea</taxon>
        <taxon>Heterotrichida</taxon>
        <taxon>Blepharismidae</taxon>
        <taxon>Blepharisma</taxon>
    </lineage>
</organism>
<protein>
    <submittedName>
        <fullName evidence="2">Uncharacterized protein</fullName>
    </submittedName>
</protein>
<accession>A0AAU9INS7</accession>
<feature type="coiled-coil region" evidence="1">
    <location>
        <begin position="123"/>
        <end position="182"/>
    </location>
</feature>
<keyword evidence="1" id="KW-0175">Coiled coil</keyword>
<feature type="coiled-coil region" evidence="1">
    <location>
        <begin position="50"/>
        <end position="77"/>
    </location>
</feature>
<evidence type="ECO:0000313" key="2">
    <source>
        <dbReference type="EMBL" id="CAG9317255.1"/>
    </source>
</evidence>
<comment type="caution">
    <text evidence="2">The sequence shown here is derived from an EMBL/GenBank/DDBJ whole genome shotgun (WGS) entry which is preliminary data.</text>
</comment>
<reference evidence="2" key="1">
    <citation type="submission" date="2021-09" db="EMBL/GenBank/DDBJ databases">
        <authorList>
            <consortium name="AG Swart"/>
            <person name="Singh M."/>
            <person name="Singh A."/>
            <person name="Seah K."/>
            <person name="Emmerich C."/>
        </authorList>
    </citation>
    <scope>NUCLEOTIDE SEQUENCE</scope>
    <source>
        <strain evidence="2">ATCC30299</strain>
    </source>
</reference>